<dbReference type="AlphaFoldDB" id="A0A939B5H4"/>
<evidence type="ECO:0000313" key="2">
    <source>
        <dbReference type="EMBL" id="MBM6662620.1"/>
    </source>
</evidence>
<evidence type="ECO:0000313" key="3">
    <source>
        <dbReference type="Proteomes" id="UP000764045"/>
    </source>
</evidence>
<dbReference type="EMBL" id="JACJJL010000025">
    <property type="protein sequence ID" value="MBM6662620.1"/>
    <property type="molecule type" value="Genomic_DNA"/>
</dbReference>
<protein>
    <submittedName>
        <fullName evidence="2">DUF4421 family protein</fullName>
    </submittedName>
</protein>
<gene>
    <name evidence="2" type="ORF">H6B30_12800</name>
</gene>
<dbReference type="InterPro" id="IPR025535">
    <property type="entry name" value="DUF4421"/>
</dbReference>
<evidence type="ECO:0000256" key="1">
    <source>
        <dbReference type="SAM" id="SignalP"/>
    </source>
</evidence>
<dbReference type="Pfam" id="PF14391">
    <property type="entry name" value="DUF4421"/>
    <property type="match status" value="1"/>
</dbReference>
<name>A0A939B5H4_9BACT</name>
<keyword evidence="3" id="KW-1185">Reference proteome</keyword>
<feature type="chain" id="PRO_5037462694" evidence="1">
    <location>
        <begin position="20"/>
        <end position="343"/>
    </location>
</feature>
<proteinExistence type="predicted"/>
<keyword evidence="1" id="KW-0732">Signal</keyword>
<comment type="caution">
    <text evidence="2">The sequence shown here is derived from an EMBL/GenBank/DDBJ whole genome shotgun (WGS) entry which is preliminary data.</text>
</comment>
<reference evidence="2 3" key="1">
    <citation type="journal article" date="2021" name="Sci. Rep.">
        <title>The distribution of antibiotic resistance genes in chicken gut microbiota commensals.</title>
        <authorList>
            <person name="Juricova H."/>
            <person name="Matiasovicova J."/>
            <person name="Kubasova T."/>
            <person name="Cejkova D."/>
            <person name="Rychlik I."/>
        </authorList>
    </citation>
    <scope>NUCLEOTIDE SEQUENCE [LARGE SCALE GENOMIC DNA]</scope>
    <source>
        <strain evidence="2 3">An819</strain>
    </source>
</reference>
<sequence>MRTIALAVLAVLCVAPVRASVAADTLGRDGGLPVRVARVRHAIDSMLNRRDTRDSARVDTTYLRRAPERLRLKVRINCSGSDIDTRGVYGGAPYEARLEAKLRTTLSFGASYRGLSVGVALNPAKLTGEDRDYELILNAYGNRCGADVILQSSKTYEGTLGGGVGDRDVPVGSVSQDMLTVNAYYVFSGRRFSFPAAFTQSWLQLRSSGSFMLGLTLMGGRLKSAQGADGLSGERTLGIICAGIGAGYGYNWVVGGKWLLHLSTLPELVVFSRSRLTTPGGREKMPYRFPNVIAVGRMAVVRHFDRYFVGMTAVVNTSHLGDSRQLSVGNTKWRARMFVGVKL</sequence>
<dbReference type="Proteomes" id="UP000764045">
    <property type="component" value="Unassembled WGS sequence"/>
</dbReference>
<organism evidence="2 3">
    <name type="scientific">Marseilla massiliensis</name>
    <dbReference type="NCBI Taxonomy" id="1841864"/>
    <lineage>
        <taxon>Bacteria</taxon>
        <taxon>Pseudomonadati</taxon>
        <taxon>Bacteroidota</taxon>
        <taxon>Bacteroidia</taxon>
        <taxon>Bacteroidales</taxon>
        <taxon>Prevotellaceae</taxon>
        <taxon>Marseilla</taxon>
    </lineage>
</organism>
<accession>A0A939B5H4</accession>
<feature type="signal peptide" evidence="1">
    <location>
        <begin position="1"/>
        <end position="19"/>
    </location>
</feature>
<dbReference type="RefSeq" id="WP_205111215.1">
    <property type="nucleotide sequence ID" value="NZ_JACJJL010000025.1"/>
</dbReference>